<dbReference type="Gene3D" id="2.40.128.270">
    <property type="match status" value="1"/>
</dbReference>
<dbReference type="InterPro" id="IPR053147">
    <property type="entry name" value="Hsp_HslJ-like"/>
</dbReference>
<comment type="caution">
    <text evidence="3">The sequence shown here is derived from an EMBL/GenBank/DDBJ whole genome shotgun (WGS) entry which is preliminary data.</text>
</comment>
<reference evidence="3" key="1">
    <citation type="submission" date="2020-08" db="EMBL/GenBank/DDBJ databases">
        <title>Pontibacter sp. SD6 16S ribosomal RNA gene Genome sequencing and assembly.</title>
        <authorList>
            <person name="Kang M."/>
        </authorList>
    </citation>
    <scope>NUCLEOTIDE SEQUENCE</scope>
    <source>
        <strain evidence="3">SD6</strain>
    </source>
</reference>
<dbReference type="InterPro" id="IPR038670">
    <property type="entry name" value="HslJ-like_sf"/>
</dbReference>
<feature type="signal peptide" evidence="1">
    <location>
        <begin position="1"/>
        <end position="22"/>
    </location>
</feature>
<name>A0A923SKC8_9BACT</name>
<protein>
    <submittedName>
        <fullName evidence="3">META domain-containing protein</fullName>
    </submittedName>
</protein>
<evidence type="ECO:0000313" key="3">
    <source>
        <dbReference type="EMBL" id="MBC5994612.1"/>
    </source>
</evidence>
<dbReference type="PROSITE" id="PS51257">
    <property type="entry name" value="PROKAR_LIPOPROTEIN"/>
    <property type="match status" value="1"/>
</dbReference>
<keyword evidence="1" id="KW-0732">Signal</keyword>
<dbReference type="EMBL" id="JACRVF010000005">
    <property type="protein sequence ID" value="MBC5994612.1"/>
    <property type="molecule type" value="Genomic_DNA"/>
</dbReference>
<feature type="chain" id="PRO_5038102910" evidence="1">
    <location>
        <begin position="23"/>
        <end position="266"/>
    </location>
</feature>
<dbReference type="Pfam" id="PF03724">
    <property type="entry name" value="META"/>
    <property type="match status" value="1"/>
</dbReference>
<dbReference type="InterPro" id="IPR005184">
    <property type="entry name" value="DUF306_Meta_HslJ"/>
</dbReference>
<evidence type="ECO:0000313" key="4">
    <source>
        <dbReference type="Proteomes" id="UP000603640"/>
    </source>
</evidence>
<evidence type="ECO:0000259" key="2">
    <source>
        <dbReference type="Pfam" id="PF03724"/>
    </source>
</evidence>
<dbReference type="PANTHER" id="PTHR35535">
    <property type="entry name" value="HEAT SHOCK PROTEIN HSLJ"/>
    <property type="match status" value="1"/>
</dbReference>
<accession>A0A923SKC8</accession>
<dbReference type="PANTHER" id="PTHR35535:SF1">
    <property type="entry name" value="HEAT SHOCK PROTEIN HSLJ"/>
    <property type="match status" value="1"/>
</dbReference>
<evidence type="ECO:0000256" key="1">
    <source>
        <dbReference type="SAM" id="SignalP"/>
    </source>
</evidence>
<dbReference type="Proteomes" id="UP000603640">
    <property type="component" value="Unassembled WGS sequence"/>
</dbReference>
<dbReference type="AlphaFoldDB" id="A0A923SKC8"/>
<proteinExistence type="predicted"/>
<organism evidence="3 4">
    <name type="scientific">Pontibacter cellulosilyticus</name>
    <dbReference type="NCBI Taxonomy" id="1720253"/>
    <lineage>
        <taxon>Bacteria</taxon>
        <taxon>Pseudomonadati</taxon>
        <taxon>Bacteroidota</taxon>
        <taxon>Cytophagia</taxon>
        <taxon>Cytophagales</taxon>
        <taxon>Hymenobacteraceae</taxon>
        <taxon>Pontibacter</taxon>
    </lineage>
</organism>
<gene>
    <name evidence="3" type="ORF">H8S84_17335</name>
</gene>
<feature type="domain" description="DUF306" evidence="2">
    <location>
        <begin position="163"/>
        <end position="263"/>
    </location>
</feature>
<dbReference type="RefSeq" id="WP_187068625.1">
    <property type="nucleotide sequence ID" value="NZ_JACRVF010000005.1"/>
</dbReference>
<sequence length="266" mass="29288">MFKSYLFIAPSLLLFLFSGSCASRKAVTNQENTSQATTLAEEPENNSPKTLQEKYEQGVDFAASGIEPSWTLGIHGDALFDFKTSSPEDGSIKVPTSVVAELNEGENVSYFADTSKGKFVLKLLREDCLDAVTGKKLPYTVIVQYGKDEYKGCGSYLSDTRLDGKWTVVQLNGKEVTGEKKPYLSFSLADKRVSGNVGCNNISGSLDAKRNKLHFGAIAVTRMACPDMGIENELLELLNKSEIAYRIIEGKLLLFQDRNEVVLLKQ</sequence>
<keyword evidence="4" id="KW-1185">Reference proteome</keyword>